<protein>
    <recommendedName>
        <fullName evidence="1">phospholipase A2</fullName>
        <ecNumber evidence="1">3.1.1.4</ecNumber>
    </recommendedName>
</protein>
<keyword evidence="8" id="KW-0442">Lipid degradation</keyword>
<organism evidence="10 11">
    <name type="scientific">Cherax quadricarinatus</name>
    <name type="common">Australian red claw crayfish</name>
    <dbReference type="NCBI Taxonomy" id="27406"/>
    <lineage>
        <taxon>Eukaryota</taxon>
        <taxon>Metazoa</taxon>
        <taxon>Ecdysozoa</taxon>
        <taxon>Arthropoda</taxon>
        <taxon>Crustacea</taxon>
        <taxon>Multicrustacea</taxon>
        <taxon>Malacostraca</taxon>
        <taxon>Eumalacostraca</taxon>
        <taxon>Eucarida</taxon>
        <taxon>Decapoda</taxon>
        <taxon>Pleocyemata</taxon>
        <taxon>Astacidea</taxon>
        <taxon>Parastacoidea</taxon>
        <taxon>Parastacidae</taxon>
        <taxon>Cherax</taxon>
    </lineage>
</organism>
<evidence type="ECO:0000256" key="2">
    <source>
        <dbReference type="ARBA" id="ARBA00022737"/>
    </source>
</evidence>
<dbReference type="InterPro" id="IPR047148">
    <property type="entry name" value="PLPL9"/>
</dbReference>
<dbReference type="EC" id="3.1.1.4" evidence="1"/>
<reference evidence="10 11" key="1">
    <citation type="journal article" date="2024" name="BMC Genomics">
        <title>Genome assembly of redclaw crayfish (Cherax quadricarinatus) provides insights into its immune adaptation and hypoxia tolerance.</title>
        <authorList>
            <person name="Liu Z."/>
            <person name="Zheng J."/>
            <person name="Li H."/>
            <person name="Fang K."/>
            <person name="Wang S."/>
            <person name="He J."/>
            <person name="Zhou D."/>
            <person name="Weng S."/>
            <person name="Chi M."/>
            <person name="Gu Z."/>
            <person name="He J."/>
            <person name="Li F."/>
            <person name="Wang M."/>
        </authorList>
    </citation>
    <scope>NUCLEOTIDE SEQUENCE [LARGE SCALE GENOMIC DNA]</scope>
    <source>
        <strain evidence="10">ZL_2023a</strain>
    </source>
</reference>
<evidence type="ECO:0000256" key="3">
    <source>
        <dbReference type="ARBA" id="ARBA00022801"/>
    </source>
</evidence>
<dbReference type="Gene3D" id="1.25.40.20">
    <property type="entry name" value="Ankyrin repeat-containing domain"/>
    <property type="match status" value="3"/>
</dbReference>
<feature type="active site" description="Proton acceptor" evidence="8">
    <location>
        <position position="652"/>
    </location>
</feature>
<dbReference type="GO" id="GO:0047499">
    <property type="term" value="F:calcium-independent phospholipase A2 activity"/>
    <property type="evidence" value="ECO:0007669"/>
    <property type="project" value="InterPro"/>
</dbReference>
<feature type="short sequence motif" description="GXSXG" evidence="8">
    <location>
        <begin position="519"/>
        <end position="523"/>
    </location>
</feature>
<dbReference type="PROSITE" id="PS50088">
    <property type="entry name" value="ANK_REPEAT"/>
    <property type="match status" value="3"/>
</dbReference>
<dbReference type="InterPro" id="IPR002641">
    <property type="entry name" value="PNPLA_dom"/>
</dbReference>
<dbReference type="PRINTS" id="PR01415">
    <property type="entry name" value="ANKYRIN"/>
</dbReference>
<dbReference type="GO" id="GO:0005739">
    <property type="term" value="C:mitochondrion"/>
    <property type="evidence" value="ECO:0007669"/>
    <property type="project" value="TreeGrafter"/>
</dbReference>
<feature type="active site" description="Nucleophile" evidence="8">
    <location>
        <position position="521"/>
    </location>
</feature>
<dbReference type="Pfam" id="PF12796">
    <property type="entry name" value="Ank_2"/>
    <property type="match status" value="1"/>
</dbReference>
<dbReference type="GO" id="GO:0016042">
    <property type="term" value="P:lipid catabolic process"/>
    <property type="evidence" value="ECO:0007669"/>
    <property type="project" value="UniProtKB-UniRule"/>
</dbReference>
<dbReference type="SMART" id="SM00248">
    <property type="entry name" value="ANK"/>
    <property type="match status" value="7"/>
</dbReference>
<dbReference type="Pfam" id="PF13857">
    <property type="entry name" value="Ank_5"/>
    <property type="match status" value="1"/>
</dbReference>
<evidence type="ECO:0000256" key="8">
    <source>
        <dbReference type="PROSITE-ProRule" id="PRU01161"/>
    </source>
</evidence>
<evidence type="ECO:0000259" key="9">
    <source>
        <dbReference type="PROSITE" id="PS51635"/>
    </source>
</evidence>
<feature type="repeat" description="ANK" evidence="7">
    <location>
        <begin position="218"/>
        <end position="250"/>
    </location>
</feature>
<dbReference type="EMBL" id="JARKIK010000044">
    <property type="protein sequence ID" value="KAK8736416.1"/>
    <property type="molecule type" value="Genomic_DNA"/>
</dbReference>
<keyword evidence="5 8" id="KW-0443">Lipid metabolism</keyword>
<dbReference type="PROSITE" id="PS50297">
    <property type="entry name" value="ANK_REP_REGION"/>
    <property type="match status" value="3"/>
</dbReference>
<keyword evidence="11" id="KW-1185">Reference proteome</keyword>
<sequence length="809" mass="88647">MAFIGNLFKTFMGSETPSGNTVVEVGISDFSRIPIQCREDCLVLYGPTSTNNFELLMHQPVQNSLSKAYSLFRIVDCDEAQVRFIALKEVLPTLAVYMSHDIVNQQVLQNICDLIRDHPTWTSAHIAAHLGFSRLFMHPEITRYVDTADMEMKETPLHLAIKEGHLDVIRSLMQKNVSVDVTDVKGNSVYHLAATTNETIIKLVTQKESRLLNVPNEAGKTPLHLACEGDKPDCVKALLCAGADVNVAATHDSTLPIHSAMAANSTHCAKEIIAMYPNQLNAKDMKQGGTPLHWATSREIINAMADLGCSINARNFHGLTALHKMVQNNRLACVLTLLSRGVEVNVADDEGNLAVHLASSAAVLQALLVFGANTNVINNKGSVVRHVIASSSYKEKNTMLYILHAVGAPRCQQLYPDCTDGCSPRGSFDGVPQESNQFSRCRVNFDEFLDTAMFEKTKSEMQAEATLGFSKVLHINKKGGRILSLDGGGIKGLVLIQLLIALEEATGRPVLQLFDWIAGTSTGGILALALAMGKSVRYTQGLYFRMKDLVFVGHRPYDEKPLEEILKRELGETTVMSEIKGHKVLVTGVLADRSPADLHLFRNYISGEQLLQSYGGSAFAPTRPSNQQLVWHAARASGAAPSYFRAYGRFIDGGLISNNPTLDVLTEISEYNMVLSALGRADEAVKPSIIVSLGTGKPPVSKVNAIDCFRPESMWSTVQMAFGLSNIAKMLIDQATMADNRTVDRARAWCGSCGIAYLRLSPQLSLDVQLDETRDEILVNALWETMVYIRSKKAEIDQFAALLMSGYSP</sequence>
<dbReference type="SUPFAM" id="SSF52151">
    <property type="entry name" value="FabD/lysophospholipase-like"/>
    <property type="match status" value="1"/>
</dbReference>
<dbReference type="InterPro" id="IPR002110">
    <property type="entry name" value="Ankyrin_rpt"/>
</dbReference>
<evidence type="ECO:0000256" key="4">
    <source>
        <dbReference type="ARBA" id="ARBA00023043"/>
    </source>
</evidence>
<dbReference type="Pfam" id="PF01734">
    <property type="entry name" value="Patatin"/>
    <property type="match status" value="1"/>
</dbReference>
<dbReference type="InterPro" id="IPR016035">
    <property type="entry name" value="Acyl_Trfase/lysoPLipase"/>
</dbReference>
<dbReference type="SUPFAM" id="SSF48403">
    <property type="entry name" value="Ankyrin repeat"/>
    <property type="match status" value="1"/>
</dbReference>
<evidence type="ECO:0000256" key="5">
    <source>
        <dbReference type="ARBA" id="ARBA00023098"/>
    </source>
</evidence>
<evidence type="ECO:0000256" key="7">
    <source>
        <dbReference type="PROSITE-ProRule" id="PRU00023"/>
    </source>
</evidence>
<dbReference type="PROSITE" id="PS51635">
    <property type="entry name" value="PNPLA"/>
    <property type="match status" value="1"/>
</dbReference>
<dbReference type="GO" id="GO:2000304">
    <property type="term" value="P:positive regulation of ceramide biosynthetic process"/>
    <property type="evidence" value="ECO:0007669"/>
    <property type="project" value="TreeGrafter"/>
</dbReference>
<dbReference type="Gene3D" id="3.40.1090.10">
    <property type="entry name" value="Cytosolic phospholipase A2 catalytic domain"/>
    <property type="match status" value="1"/>
</dbReference>
<feature type="repeat" description="ANK" evidence="7">
    <location>
        <begin position="317"/>
        <end position="349"/>
    </location>
</feature>
<gene>
    <name evidence="10" type="ORF">OTU49_004991</name>
</gene>
<feature type="repeat" description="ANK" evidence="7">
    <location>
        <begin position="152"/>
        <end position="184"/>
    </location>
</feature>
<keyword evidence="4 7" id="KW-0040">ANK repeat</keyword>
<comment type="caution">
    <text evidence="10">The sequence shown here is derived from an EMBL/GenBank/DDBJ whole genome shotgun (WGS) entry which is preliminary data.</text>
</comment>
<feature type="short sequence motif" description="GXGXXG" evidence="8">
    <location>
        <begin position="487"/>
        <end position="492"/>
    </location>
</feature>
<dbReference type="PANTHER" id="PTHR24139:SF34">
    <property type="entry name" value="85_88 KDA CALCIUM-INDEPENDENT PHOSPHOLIPASE A2"/>
    <property type="match status" value="1"/>
</dbReference>
<evidence type="ECO:0000313" key="10">
    <source>
        <dbReference type="EMBL" id="KAK8736416.1"/>
    </source>
</evidence>
<dbReference type="PANTHER" id="PTHR24139">
    <property type="entry name" value="CALCIUM-INDEPENDENT PHOSPHOLIPASE A2"/>
    <property type="match status" value="1"/>
</dbReference>
<keyword evidence="3 8" id="KW-0378">Hydrolase</keyword>
<evidence type="ECO:0000313" key="11">
    <source>
        <dbReference type="Proteomes" id="UP001445076"/>
    </source>
</evidence>
<dbReference type="AlphaFoldDB" id="A0AAW0XAX4"/>
<feature type="short sequence motif" description="DGA/G" evidence="8">
    <location>
        <begin position="652"/>
        <end position="654"/>
    </location>
</feature>
<name>A0AAW0XAX4_CHEQU</name>
<evidence type="ECO:0000256" key="6">
    <source>
        <dbReference type="ARBA" id="ARBA00023422"/>
    </source>
</evidence>
<dbReference type="CDD" id="cd07212">
    <property type="entry name" value="Pat_PNPLA9"/>
    <property type="match status" value="1"/>
</dbReference>
<dbReference type="Proteomes" id="UP001445076">
    <property type="component" value="Unassembled WGS sequence"/>
</dbReference>
<keyword evidence="2" id="KW-0677">Repeat</keyword>
<feature type="domain" description="PNPLA" evidence="9">
    <location>
        <begin position="483"/>
        <end position="665"/>
    </location>
</feature>
<evidence type="ECO:0000256" key="1">
    <source>
        <dbReference type="ARBA" id="ARBA00013278"/>
    </source>
</evidence>
<proteinExistence type="predicted"/>
<dbReference type="InterPro" id="IPR036770">
    <property type="entry name" value="Ankyrin_rpt-contain_sf"/>
</dbReference>
<comment type="catalytic activity">
    <reaction evidence="6">
        <text>a 1,2-diacyl-sn-glycero-3-phosphocholine + H2O = a 1-acyl-sn-glycero-3-phosphocholine + a fatty acid + H(+)</text>
        <dbReference type="Rhea" id="RHEA:15801"/>
        <dbReference type="ChEBI" id="CHEBI:15377"/>
        <dbReference type="ChEBI" id="CHEBI:15378"/>
        <dbReference type="ChEBI" id="CHEBI:28868"/>
        <dbReference type="ChEBI" id="CHEBI:57643"/>
        <dbReference type="ChEBI" id="CHEBI:58168"/>
        <dbReference type="EC" id="3.1.1.4"/>
    </reaction>
    <physiologicalReaction direction="left-to-right" evidence="6">
        <dbReference type="Rhea" id="RHEA:15802"/>
    </physiologicalReaction>
</comment>
<accession>A0AAW0XAX4</accession>
<dbReference type="GO" id="GO:0052816">
    <property type="term" value="F:long-chain fatty acyl-CoA hydrolase activity"/>
    <property type="evidence" value="ECO:0007669"/>
    <property type="project" value="TreeGrafter"/>
</dbReference>